<protein>
    <submittedName>
        <fullName evidence="1">Uncharacterized protein</fullName>
    </submittedName>
</protein>
<evidence type="ECO:0000313" key="1">
    <source>
        <dbReference type="EMBL" id="GAA4372615.1"/>
    </source>
</evidence>
<name>A0ABP8IU73_9BACT</name>
<sequence>MLAGFVVVQVLGACGSFKFTTEDRHQKPLVFRYTIDKTSFLHFFFRSYDTIGTEIVYQGRELRPATPCDMGSKHAEWFHPRPISGPDPRWLVESRCPGGTTLYLLRLTADGPVLLPLGPLRYPARARNLVTLPDNRYAYLVSSDSTGVFIDWQAMRTQPVLLPALPRRLSWKYRPERTAYTLSPDARVLARLHSPDTTSVVVVVGGVPTRRRPAMGPGLVIDQYYFETRSAQRQIVNGVYVPPAALLDTVRWGRATDNRWQVQLRP</sequence>
<gene>
    <name evidence="1" type="ORF">GCM10023186_02320</name>
</gene>
<dbReference type="Proteomes" id="UP001500454">
    <property type="component" value="Unassembled WGS sequence"/>
</dbReference>
<proteinExistence type="predicted"/>
<accession>A0ABP8IU73</accession>
<evidence type="ECO:0000313" key="2">
    <source>
        <dbReference type="Proteomes" id="UP001500454"/>
    </source>
</evidence>
<comment type="caution">
    <text evidence="1">The sequence shown here is derived from an EMBL/GenBank/DDBJ whole genome shotgun (WGS) entry which is preliminary data.</text>
</comment>
<reference evidence="2" key="1">
    <citation type="journal article" date="2019" name="Int. J. Syst. Evol. Microbiol.">
        <title>The Global Catalogue of Microorganisms (GCM) 10K type strain sequencing project: providing services to taxonomists for standard genome sequencing and annotation.</title>
        <authorList>
            <consortium name="The Broad Institute Genomics Platform"/>
            <consortium name="The Broad Institute Genome Sequencing Center for Infectious Disease"/>
            <person name="Wu L."/>
            <person name="Ma J."/>
        </authorList>
    </citation>
    <scope>NUCLEOTIDE SEQUENCE [LARGE SCALE GENOMIC DNA]</scope>
    <source>
        <strain evidence="2">JCM 17924</strain>
    </source>
</reference>
<keyword evidence="2" id="KW-1185">Reference proteome</keyword>
<organism evidence="1 2">
    <name type="scientific">Hymenobacter koreensis</name>
    <dbReference type="NCBI Taxonomy" id="1084523"/>
    <lineage>
        <taxon>Bacteria</taxon>
        <taxon>Pseudomonadati</taxon>
        <taxon>Bacteroidota</taxon>
        <taxon>Cytophagia</taxon>
        <taxon>Cytophagales</taxon>
        <taxon>Hymenobacteraceae</taxon>
        <taxon>Hymenobacter</taxon>
    </lineage>
</organism>
<dbReference type="EMBL" id="BAABHA010000001">
    <property type="protein sequence ID" value="GAA4372615.1"/>
    <property type="molecule type" value="Genomic_DNA"/>
</dbReference>